<dbReference type="PANTHER" id="PTHR30605">
    <property type="entry name" value="ANHYDRO-N-ACETYLMURAMIC ACID KINASE"/>
    <property type="match status" value="1"/>
</dbReference>
<dbReference type="Pfam" id="PF03702">
    <property type="entry name" value="AnmK"/>
    <property type="match status" value="1"/>
</dbReference>
<protein>
    <recommendedName>
        <fullName evidence="1">Anhydro-N-acetylmuramic acid kinase</fullName>
        <ecNumber evidence="1">2.7.1.170</ecNumber>
    </recommendedName>
    <alternativeName>
        <fullName evidence="1">AnhMurNAc kinase</fullName>
    </alternativeName>
</protein>
<dbReference type="Proteomes" id="UP001595907">
    <property type="component" value="Unassembled WGS sequence"/>
</dbReference>
<dbReference type="RefSeq" id="WP_379710620.1">
    <property type="nucleotide sequence ID" value="NZ_JBHSCZ010000003.1"/>
</dbReference>
<evidence type="ECO:0000313" key="2">
    <source>
        <dbReference type="EMBL" id="MFC4263693.1"/>
    </source>
</evidence>
<feature type="binding site" evidence="1">
    <location>
        <begin position="25"/>
        <end position="32"/>
    </location>
    <ligand>
        <name>ATP</name>
        <dbReference type="ChEBI" id="CHEBI:30616"/>
    </ligand>
</feature>
<dbReference type="EC" id="2.7.1.170" evidence="1"/>
<comment type="pathway">
    <text evidence="1">Amino-sugar metabolism; 1,6-anhydro-N-acetylmuramate degradation.</text>
</comment>
<keyword evidence="1 2" id="KW-0418">Kinase</keyword>
<comment type="catalytic activity">
    <reaction evidence="1">
        <text>1,6-anhydro-N-acetyl-beta-muramate + ATP + H2O = N-acetyl-D-muramate 6-phosphate + ADP + H(+)</text>
        <dbReference type="Rhea" id="RHEA:24952"/>
        <dbReference type="ChEBI" id="CHEBI:15377"/>
        <dbReference type="ChEBI" id="CHEBI:15378"/>
        <dbReference type="ChEBI" id="CHEBI:30616"/>
        <dbReference type="ChEBI" id="CHEBI:58690"/>
        <dbReference type="ChEBI" id="CHEBI:58722"/>
        <dbReference type="ChEBI" id="CHEBI:456216"/>
        <dbReference type="EC" id="2.7.1.170"/>
    </reaction>
</comment>
<dbReference type="InterPro" id="IPR005338">
    <property type="entry name" value="Anhydro_N_Ac-Mur_kinase"/>
</dbReference>
<dbReference type="EMBL" id="JBHSCZ010000003">
    <property type="protein sequence ID" value="MFC4263693.1"/>
    <property type="molecule type" value="Genomic_DNA"/>
</dbReference>
<dbReference type="GO" id="GO:0016301">
    <property type="term" value="F:kinase activity"/>
    <property type="evidence" value="ECO:0007669"/>
    <property type="project" value="UniProtKB-KW"/>
</dbReference>
<keyword evidence="1" id="KW-0067">ATP-binding</keyword>
<comment type="function">
    <text evidence="1">Catalyzes the specific phosphorylation of 1,6-anhydro-N-acetylmuramic acid (anhMurNAc) with the simultaneous cleavage of the 1,6-anhydro ring, generating MurNAc-6-P. Is required for the utilization of anhMurNAc either imported from the medium or derived from its own cell wall murein, and thus plays a role in cell wall recycling.</text>
</comment>
<accession>A0ABV8QVI1</accession>
<keyword evidence="1 2" id="KW-0808">Transferase</keyword>
<sequence length="394" mass="42938">MNKGIATLYAIAQKKERILIGLMSGTSLDGLDIALCKCTGNGYETDIALLQFETMPYENSFLQQLQKSCFVPNISLEQLTLLNKQIALEHAAMVQQFLAKYHINKTRVDAIASHGQTIYHAPAIQHENKVGNATLQLGDGDIIAVKTGMITISDFRQKHIAAGGAGAPLVTYGDILLTGHILEDVILLNIGGIANFTYISANKKNITFSDAGPGNTLMNQWMQQHYHQNYDADGAVAAKGIVNKKLLNYWLQHSFFAADFPKTTGPETFNCSFIEDAVNALQLYISNDDVMATLNYLTAKSIAIAVNNIANQKAAKIYVSGGGVHNRLLMQHLQTIMPQHTILPSDEIGIHAAAKEAMLFALLANETLAGNPNIFENIHTNLPAISMGKISLPY</sequence>
<comment type="caution">
    <text evidence="2">The sequence shown here is derived from an EMBL/GenBank/DDBJ whole genome shotgun (WGS) entry which is preliminary data.</text>
</comment>
<dbReference type="Gene3D" id="3.30.420.40">
    <property type="match status" value="2"/>
</dbReference>
<comment type="similarity">
    <text evidence="1">Belongs to the anhydro-N-acetylmuramic acid kinase family.</text>
</comment>
<evidence type="ECO:0000256" key="1">
    <source>
        <dbReference type="HAMAP-Rule" id="MF_01270"/>
    </source>
</evidence>
<organism evidence="2 3">
    <name type="scientific">Ferruginibacter yonginensis</name>
    <dbReference type="NCBI Taxonomy" id="1310416"/>
    <lineage>
        <taxon>Bacteria</taxon>
        <taxon>Pseudomonadati</taxon>
        <taxon>Bacteroidota</taxon>
        <taxon>Chitinophagia</taxon>
        <taxon>Chitinophagales</taxon>
        <taxon>Chitinophagaceae</taxon>
        <taxon>Ferruginibacter</taxon>
    </lineage>
</organism>
<dbReference type="InterPro" id="IPR043129">
    <property type="entry name" value="ATPase_NBD"/>
</dbReference>
<keyword evidence="1" id="KW-0547">Nucleotide-binding</keyword>
<dbReference type="PANTHER" id="PTHR30605:SF0">
    <property type="entry name" value="ANHYDRO-N-ACETYLMURAMIC ACID KINASE"/>
    <property type="match status" value="1"/>
</dbReference>
<keyword evidence="3" id="KW-1185">Reference proteome</keyword>
<dbReference type="NCBIfam" id="NF007148">
    <property type="entry name" value="PRK09585.3-2"/>
    <property type="match status" value="1"/>
</dbReference>
<name>A0ABV8QVI1_9BACT</name>
<evidence type="ECO:0000313" key="3">
    <source>
        <dbReference type="Proteomes" id="UP001595907"/>
    </source>
</evidence>
<reference evidence="3" key="1">
    <citation type="journal article" date="2019" name="Int. J. Syst. Evol. Microbiol.">
        <title>The Global Catalogue of Microorganisms (GCM) 10K type strain sequencing project: providing services to taxonomists for standard genome sequencing and annotation.</title>
        <authorList>
            <consortium name="The Broad Institute Genomics Platform"/>
            <consortium name="The Broad Institute Genome Sequencing Center for Infectious Disease"/>
            <person name="Wu L."/>
            <person name="Ma J."/>
        </authorList>
    </citation>
    <scope>NUCLEOTIDE SEQUENCE [LARGE SCALE GENOMIC DNA]</scope>
    <source>
        <strain evidence="3">CECT 8289</strain>
    </source>
</reference>
<gene>
    <name evidence="1" type="primary">anmK</name>
    <name evidence="2" type="ORF">ACFOWM_12430</name>
</gene>
<keyword evidence="1" id="KW-0119">Carbohydrate metabolism</keyword>
<proteinExistence type="inferred from homology"/>
<dbReference type="CDD" id="cd24050">
    <property type="entry name" value="ASKHA_NBD_ANMK"/>
    <property type="match status" value="1"/>
</dbReference>
<dbReference type="SUPFAM" id="SSF53067">
    <property type="entry name" value="Actin-like ATPase domain"/>
    <property type="match status" value="1"/>
</dbReference>
<dbReference type="HAMAP" id="MF_01270">
    <property type="entry name" value="AnhMurNAc_kinase"/>
    <property type="match status" value="1"/>
</dbReference>
<comment type="pathway">
    <text evidence="1">Cell wall biogenesis; peptidoglycan recycling.</text>
</comment>